<dbReference type="PANTHER" id="PTHR31140">
    <property type="entry name" value="B3 DOMAIN-CONTAINING TRANSCRIPTION FACTOR ABI3"/>
    <property type="match status" value="1"/>
</dbReference>
<dbReference type="AlphaFoldDB" id="A0AAV1CXF9"/>
<dbReference type="InterPro" id="IPR003340">
    <property type="entry name" value="B3_DNA-bd"/>
</dbReference>
<proteinExistence type="predicted"/>
<dbReference type="CDD" id="cd10017">
    <property type="entry name" value="B3_DNA"/>
    <property type="match status" value="1"/>
</dbReference>
<sequence length="244" mass="28454">MNRDSIIKILENDDQLQKQEQQPQSGDNNPRANAILRLQNLRLKWKSQTDGHDYSMLRSSIHPPHHRDIEVNNTIMQFLFEKKLKHSDVKQEGRIIIPKAYAEKYLPKLESNLGHHMFMEDMVVDRIWMFRFSVFNVILYGSKYKNEGIGVRKYDANLMDDMMISPKDARKERKIKSSAKRKKNNNPDHINARDAVFSPSFAHRLLNVRAQTSSPSGCSEYSQGLQGFPFHLITNVKIIDLPEY</sequence>
<evidence type="ECO:0000313" key="8">
    <source>
        <dbReference type="Proteomes" id="UP001161247"/>
    </source>
</evidence>
<dbReference type="Gene3D" id="2.40.330.10">
    <property type="entry name" value="DNA-binding pseudobarrel domain"/>
    <property type="match status" value="1"/>
</dbReference>
<feature type="region of interest" description="Disordered" evidence="6">
    <location>
        <begin position="169"/>
        <end position="191"/>
    </location>
</feature>
<dbReference type="GO" id="GO:0003700">
    <property type="term" value="F:DNA-binding transcription factor activity"/>
    <property type="evidence" value="ECO:0007669"/>
    <property type="project" value="InterPro"/>
</dbReference>
<keyword evidence="4" id="KW-0804">Transcription</keyword>
<dbReference type="InterPro" id="IPR044800">
    <property type="entry name" value="LEC2-like"/>
</dbReference>
<evidence type="ECO:0000313" key="7">
    <source>
        <dbReference type="EMBL" id="CAI9099117.1"/>
    </source>
</evidence>
<keyword evidence="3" id="KW-0238">DNA-binding</keyword>
<evidence type="ECO:0000256" key="5">
    <source>
        <dbReference type="ARBA" id="ARBA00023242"/>
    </source>
</evidence>
<name>A0AAV1CXF9_OLDCO</name>
<feature type="compositionally biased region" description="Basic residues" evidence="6">
    <location>
        <begin position="172"/>
        <end position="184"/>
    </location>
</feature>
<dbReference type="Proteomes" id="UP001161247">
    <property type="component" value="Chromosome 3"/>
</dbReference>
<reference evidence="7" key="1">
    <citation type="submission" date="2023-03" db="EMBL/GenBank/DDBJ databases">
        <authorList>
            <person name="Julca I."/>
        </authorList>
    </citation>
    <scope>NUCLEOTIDE SEQUENCE</scope>
</reference>
<evidence type="ECO:0000256" key="4">
    <source>
        <dbReference type="ARBA" id="ARBA00023163"/>
    </source>
</evidence>
<gene>
    <name evidence="7" type="ORF">OLC1_LOCUS9198</name>
</gene>
<keyword evidence="8" id="KW-1185">Reference proteome</keyword>
<dbReference type="InterPro" id="IPR015300">
    <property type="entry name" value="DNA-bd_pseudobarrel_sf"/>
</dbReference>
<evidence type="ECO:0000256" key="2">
    <source>
        <dbReference type="ARBA" id="ARBA00023015"/>
    </source>
</evidence>
<keyword evidence="2" id="KW-0805">Transcription regulation</keyword>
<evidence type="ECO:0000256" key="6">
    <source>
        <dbReference type="SAM" id="MobiDB-lite"/>
    </source>
</evidence>
<keyword evidence="5" id="KW-0539">Nucleus</keyword>
<protein>
    <submittedName>
        <fullName evidence="7">OLC1v1035888C1</fullName>
    </submittedName>
</protein>
<accession>A0AAV1CXF9</accession>
<evidence type="ECO:0000256" key="3">
    <source>
        <dbReference type="ARBA" id="ARBA00023125"/>
    </source>
</evidence>
<feature type="region of interest" description="Disordered" evidence="6">
    <location>
        <begin position="12"/>
        <end position="31"/>
    </location>
</feature>
<organism evidence="7 8">
    <name type="scientific">Oldenlandia corymbosa var. corymbosa</name>
    <dbReference type="NCBI Taxonomy" id="529605"/>
    <lineage>
        <taxon>Eukaryota</taxon>
        <taxon>Viridiplantae</taxon>
        <taxon>Streptophyta</taxon>
        <taxon>Embryophyta</taxon>
        <taxon>Tracheophyta</taxon>
        <taxon>Spermatophyta</taxon>
        <taxon>Magnoliopsida</taxon>
        <taxon>eudicotyledons</taxon>
        <taxon>Gunneridae</taxon>
        <taxon>Pentapetalae</taxon>
        <taxon>asterids</taxon>
        <taxon>lamiids</taxon>
        <taxon>Gentianales</taxon>
        <taxon>Rubiaceae</taxon>
        <taxon>Rubioideae</taxon>
        <taxon>Spermacoceae</taxon>
        <taxon>Hedyotis-Oldenlandia complex</taxon>
        <taxon>Oldenlandia</taxon>
    </lineage>
</organism>
<dbReference type="EMBL" id="OX459120">
    <property type="protein sequence ID" value="CAI9099117.1"/>
    <property type="molecule type" value="Genomic_DNA"/>
</dbReference>
<comment type="subcellular location">
    <subcellularLocation>
        <location evidence="1">Nucleus</location>
    </subcellularLocation>
</comment>
<dbReference type="SUPFAM" id="SSF101936">
    <property type="entry name" value="DNA-binding pseudobarrel domain"/>
    <property type="match status" value="1"/>
</dbReference>
<dbReference type="GO" id="GO:0005634">
    <property type="term" value="C:nucleus"/>
    <property type="evidence" value="ECO:0007669"/>
    <property type="project" value="UniProtKB-SubCell"/>
</dbReference>
<dbReference type="PANTHER" id="PTHR31140:SF73">
    <property type="entry name" value="B3 DOMAIN-CONTAINING TRANSCRIPTION FACTOR FUS3"/>
    <property type="match status" value="1"/>
</dbReference>
<evidence type="ECO:0000256" key="1">
    <source>
        <dbReference type="ARBA" id="ARBA00004123"/>
    </source>
</evidence>
<dbReference type="GO" id="GO:0003677">
    <property type="term" value="F:DNA binding"/>
    <property type="evidence" value="ECO:0007669"/>
    <property type="project" value="UniProtKB-KW"/>
</dbReference>